<evidence type="ECO:0000256" key="1">
    <source>
        <dbReference type="SAM" id="Phobius"/>
    </source>
</evidence>
<keyword evidence="1" id="KW-0472">Membrane</keyword>
<evidence type="ECO:0000313" key="3">
    <source>
        <dbReference type="Proteomes" id="UP001328107"/>
    </source>
</evidence>
<feature type="transmembrane region" description="Helical" evidence="1">
    <location>
        <begin position="116"/>
        <end position="144"/>
    </location>
</feature>
<dbReference type="AlphaFoldDB" id="A0AAN5C9E8"/>
<protein>
    <submittedName>
        <fullName evidence="2">Uncharacterized protein</fullName>
    </submittedName>
</protein>
<proteinExistence type="predicted"/>
<feature type="non-terminal residue" evidence="2">
    <location>
        <position position="152"/>
    </location>
</feature>
<accession>A0AAN5C9E8</accession>
<keyword evidence="3" id="KW-1185">Reference proteome</keyword>
<dbReference type="EMBL" id="BTRK01000003">
    <property type="protein sequence ID" value="GMR42768.1"/>
    <property type="molecule type" value="Genomic_DNA"/>
</dbReference>
<keyword evidence="1" id="KW-0812">Transmembrane</keyword>
<keyword evidence="1" id="KW-1133">Transmembrane helix</keyword>
<gene>
    <name evidence="2" type="ORF">PMAYCL1PPCAC_12963</name>
</gene>
<name>A0AAN5C9E8_9BILA</name>
<organism evidence="2 3">
    <name type="scientific">Pristionchus mayeri</name>
    <dbReference type="NCBI Taxonomy" id="1317129"/>
    <lineage>
        <taxon>Eukaryota</taxon>
        <taxon>Metazoa</taxon>
        <taxon>Ecdysozoa</taxon>
        <taxon>Nematoda</taxon>
        <taxon>Chromadorea</taxon>
        <taxon>Rhabditida</taxon>
        <taxon>Rhabditina</taxon>
        <taxon>Diplogasteromorpha</taxon>
        <taxon>Diplogasteroidea</taxon>
        <taxon>Neodiplogasteridae</taxon>
        <taxon>Pristionchus</taxon>
    </lineage>
</organism>
<comment type="caution">
    <text evidence="2">The sequence shown here is derived from an EMBL/GenBank/DDBJ whole genome shotgun (WGS) entry which is preliminary data.</text>
</comment>
<evidence type="ECO:0000313" key="2">
    <source>
        <dbReference type="EMBL" id="GMR42768.1"/>
    </source>
</evidence>
<reference evidence="3" key="1">
    <citation type="submission" date="2022-10" db="EMBL/GenBank/DDBJ databases">
        <title>Genome assembly of Pristionchus species.</title>
        <authorList>
            <person name="Yoshida K."/>
            <person name="Sommer R.J."/>
        </authorList>
    </citation>
    <scope>NUCLEOTIDE SEQUENCE [LARGE SCALE GENOMIC DNA]</scope>
    <source>
        <strain evidence="3">RS5460</strain>
    </source>
</reference>
<feature type="non-terminal residue" evidence="2">
    <location>
        <position position="1"/>
    </location>
</feature>
<sequence>NSSAVSGRSLAVAYTTWNYPYFYQRWNGPVGFLAEIWKSFDYDVSYLQYPYESDSSSLSCDGVLQSILRGTTITSAGGSTPNLIRSSLFTMSLPVYYTAFQFFEAARSEQEDITTFSFFAVFSVPALVIIIIFFSLISAVNYIIMTLRRSSS</sequence>
<dbReference type="Proteomes" id="UP001328107">
    <property type="component" value="Unassembled WGS sequence"/>
</dbReference>